<feature type="transmembrane region" description="Helical" evidence="8">
    <location>
        <begin position="305"/>
        <end position="323"/>
    </location>
</feature>
<dbReference type="Pfam" id="PF03845">
    <property type="entry name" value="Spore_permease"/>
    <property type="match status" value="1"/>
</dbReference>
<evidence type="ECO:0000256" key="8">
    <source>
        <dbReference type="SAM" id="Phobius"/>
    </source>
</evidence>
<keyword evidence="5 8" id="KW-0812">Transmembrane</keyword>
<comment type="subcellular location">
    <subcellularLocation>
        <location evidence="1">Membrane</location>
        <topology evidence="1">Multi-pass membrane protein</topology>
    </subcellularLocation>
</comment>
<accession>A0A940WPN3</accession>
<dbReference type="GO" id="GO:0009847">
    <property type="term" value="P:spore germination"/>
    <property type="evidence" value="ECO:0007669"/>
    <property type="project" value="InterPro"/>
</dbReference>
<dbReference type="Gene3D" id="1.20.1740.10">
    <property type="entry name" value="Amino acid/polyamine transporter I"/>
    <property type="match status" value="1"/>
</dbReference>
<sequence length="363" mass="41635">MDKGKFEKLNKFHVIFLAQNIIIGIGLFSLPSDLSEAGNNMWLVPSILGILANLILIPLILLCKRYPEDSIFQMTEKIVGKGFGKIINFFLLLYGIVQVAVVLQGYVRLVQSITLPNHTIVPTTIAIMLVLICIVYGGIKSIARFCMFAFFITIWMVYFTKWAFQTGDWFHVVPTFEIDTSAWALSLHNGAQSMFGFGIIVLYYPYIINKKKAFLHTSIGIWISVVVYTLITLASVVYFSAWQQNHVLYPILNLYQAVQLNFVERIENFGVSLWVFLVLSTTAAYLWLAKKGMDALFSQHKNKDWHLYVVSFLSAFLFLGPIPNKIQNIVFEEMSVYYGYLFFLLPIFLLLIDLMKRRRGSHK</sequence>
<feature type="transmembrane region" description="Helical" evidence="8">
    <location>
        <begin position="184"/>
        <end position="207"/>
    </location>
</feature>
<comment type="similarity">
    <text evidence="2">Belongs to the amino acid-polyamine-organocation (APC) superfamily. Spore germination protein (SGP) (TC 2.A.3.9) family.</text>
</comment>
<gene>
    <name evidence="9" type="ORF">J7W16_04385</name>
</gene>
<evidence type="ECO:0000256" key="3">
    <source>
        <dbReference type="ARBA" id="ARBA00022448"/>
    </source>
</evidence>
<evidence type="ECO:0000256" key="2">
    <source>
        <dbReference type="ARBA" id="ARBA00007998"/>
    </source>
</evidence>
<comment type="caution">
    <text evidence="9">The sequence shown here is derived from an EMBL/GenBank/DDBJ whole genome shotgun (WGS) entry which is preliminary data.</text>
</comment>
<organism evidence="9 10">
    <name type="scientific">Halalkalibacter suaedae</name>
    <dbReference type="NCBI Taxonomy" id="2822140"/>
    <lineage>
        <taxon>Bacteria</taxon>
        <taxon>Bacillati</taxon>
        <taxon>Bacillota</taxon>
        <taxon>Bacilli</taxon>
        <taxon>Bacillales</taxon>
        <taxon>Bacillaceae</taxon>
        <taxon>Halalkalibacter</taxon>
    </lineage>
</organism>
<dbReference type="NCBIfam" id="TIGR00912">
    <property type="entry name" value="2A0309"/>
    <property type="match status" value="1"/>
</dbReference>
<feature type="transmembrane region" description="Helical" evidence="8">
    <location>
        <begin position="42"/>
        <end position="62"/>
    </location>
</feature>
<feature type="transmembrane region" description="Helical" evidence="8">
    <location>
        <begin position="145"/>
        <end position="164"/>
    </location>
</feature>
<feature type="transmembrane region" description="Helical" evidence="8">
    <location>
        <begin position="83"/>
        <end position="107"/>
    </location>
</feature>
<evidence type="ECO:0000256" key="1">
    <source>
        <dbReference type="ARBA" id="ARBA00004141"/>
    </source>
</evidence>
<keyword evidence="7 8" id="KW-0472">Membrane</keyword>
<reference evidence="9" key="1">
    <citation type="submission" date="2021-03" db="EMBL/GenBank/DDBJ databases">
        <title>Bacillus suaedae sp. nov., isolated from Suaeda aralocaspica.</title>
        <authorList>
            <person name="Lei R.F.R."/>
        </authorList>
    </citation>
    <scope>NUCLEOTIDE SEQUENCE</scope>
    <source>
        <strain evidence="9">YZJH907-2</strain>
    </source>
</reference>
<keyword evidence="6 8" id="KW-1133">Transmembrane helix</keyword>
<protein>
    <submittedName>
        <fullName evidence="9">GerAB/ArcD/ProY family transporter</fullName>
    </submittedName>
</protein>
<evidence type="ECO:0000313" key="9">
    <source>
        <dbReference type="EMBL" id="MBP3950359.1"/>
    </source>
</evidence>
<evidence type="ECO:0000256" key="6">
    <source>
        <dbReference type="ARBA" id="ARBA00022989"/>
    </source>
</evidence>
<dbReference type="RefSeq" id="WP_210596010.1">
    <property type="nucleotide sequence ID" value="NZ_JAGKSQ010000002.1"/>
</dbReference>
<dbReference type="Proteomes" id="UP000678228">
    <property type="component" value="Unassembled WGS sequence"/>
</dbReference>
<keyword evidence="3" id="KW-0813">Transport</keyword>
<keyword evidence="4" id="KW-0309">Germination</keyword>
<evidence type="ECO:0000256" key="7">
    <source>
        <dbReference type="ARBA" id="ARBA00023136"/>
    </source>
</evidence>
<dbReference type="AlphaFoldDB" id="A0A940WPN3"/>
<dbReference type="GO" id="GO:0016020">
    <property type="term" value="C:membrane"/>
    <property type="evidence" value="ECO:0007669"/>
    <property type="project" value="UniProtKB-SubCell"/>
</dbReference>
<evidence type="ECO:0000256" key="5">
    <source>
        <dbReference type="ARBA" id="ARBA00022692"/>
    </source>
</evidence>
<keyword evidence="10" id="KW-1185">Reference proteome</keyword>
<dbReference type="PANTHER" id="PTHR34975">
    <property type="entry name" value="SPORE GERMINATION PROTEIN A2"/>
    <property type="match status" value="1"/>
</dbReference>
<feature type="transmembrane region" description="Helical" evidence="8">
    <location>
        <begin position="12"/>
        <end position="30"/>
    </location>
</feature>
<feature type="transmembrane region" description="Helical" evidence="8">
    <location>
        <begin position="269"/>
        <end position="289"/>
    </location>
</feature>
<dbReference type="PANTHER" id="PTHR34975:SF2">
    <property type="entry name" value="SPORE GERMINATION PROTEIN A2"/>
    <property type="match status" value="1"/>
</dbReference>
<feature type="transmembrane region" description="Helical" evidence="8">
    <location>
        <begin position="335"/>
        <end position="355"/>
    </location>
</feature>
<evidence type="ECO:0000256" key="4">
    <source>
        <dbReference type="ARBA" id="ARBA00022544"/>
    </source>
</evidence>
<dbReference type="InterPro" id="IPR004761">
    <property type="entry name" value="Spore_GerAB"/>
</dbReference>
<feature type="transmembrane region" description="Helical" evidence="8">
    <location>
        <begin position="219"/>
        <end position="241"/>
    </location>
</feature>
<feature type="transmembrane region" description="Helical" evidence="8">
    <location>
        <begin position="119"/>
        <end position="138"/>
    </location>
</feature>
<dbReference type="EMBL" id="JAGKSQ010000002">
    <property type="protein sequence ID" value="MBP3950359.1"/>
    <property type="molecule type" value="Genomic_DNA"/>
</dbReference>
<proteinExistence type="inferred from homology"/>
<name>A0A940WPN3_9BACI</name>
<evidence type="ECO:0000313" key="10">
    <source>
        <dbReference type="Proteomes" id="UP000678228"/>
    </source>
</evidence>